<dbReference type="Proteomes" id="UP001079672">
    <property type="component" value="Unassembled WGS sequence"/>
</dbReference>
<dbReference type="AlphaFoldDB" id="A0A081UFT5"/>
<dbReference type="EMBL" id="JAPTZU010000017">
    <property type="protein sequence ID" value="MCZ2689822.1"/>
    <property type="molecule type" value="Genomic_DNA"/>
</dbReference>
<proteinExistence type="predicted"/>
<dbReference type="Proteomes" id="UP000501467">
    <property type="component" value="Chromosome"/>
</dbReference>
<gene>
    <name evidence="3" type="ORF">FOC69_17840</name>
    <name evidence="2" type="ORF">O1433_20215</name>
</gene>
<dbReference type="GeneID" id="99669272"/>
<dbReference type="EMBL" id="CP054003">
    <property type="protein sequence ID" value="QKH86116.1"/>
    <property type="molecule type" value="Genomic_DNA"/>
</dbReference>
<evidence type="ECO:0000313" key="2">
    <source>
        <dbReference type="EMBL" id="MCZ2689822.1"/>
    </source>
</evidence>
<accession>A0A081UFT5</accession>
<name>A0A081UFT5_BACFG</name>
<protein>
    <submittedName>
        <fullName evidence="2">Uncharacterized protein</fullName>
    </submittedName>
</protein>
<evidence type="ECO:0000313" key="4">
    <source>
        <dbReference type="Proteomes" id="UP000501467"/>
    </source>
</evidence>
<dbReference type="RefSeq" id="WP_005782232.1">
    <property type="nucleotide sequence ID" value="NZ_CP018937.1"/>
</dbReference>
<evidence type="ECO:0000256" key="1">
    <source>
        <dbReference type="SAM" id="SignalP"/>
    </source>
</evidence>
<feature type="chain" id="PRO_5015028786" evidence="1">
    <location>
        <begin position="22"/>
        <end position="135"/>
    </location>
</feature>
<evidence type="ECO:0000313" key="5">
    <source>
        <dbReference type="Proteomes" id="UP001079672"/>
    </source>
</evidence>
<reference evidence="2" key="2">
    <citation type="submission" date="2022-12" db="EMBL/GenBank/DDBJ databases">
        <title>Development of a Multilocus Sequence Typing Scheme for Bacteroides fragilis Based on Whole Genome Sequencing Data and Clinical Application.</title>
        <authorList>
            <person name="Nielsen F.D."/>
            <person name="Justesen U.S."/>
        </authorList>
    </citation>
    <scope>NUCLEOTIDE SEQUENCE</scope>
    <source>
        <strain evidence="2">BF_AM_ODE_DK_2015_4</strain>
    </source>
</reference>
<reference evidence="3 4" key="1">
    <citation type="submission" date="2020-05" db="EMBL/GenBank/DDBJ databases">
        <title>FDA dAtabase for Regulatory Grade micrObial Sequences (FDA-ARGOS): Supporting development and validation of Infectious Disease Dx tests.</title>
        <authorList>
            <person name="Bojja K."/>
            <person name="Kessler A."/>
            <person name="Tallon L."/>
            <person name="Sadzewicz L."/>
            <person name="Zhao X."/>
            <person name="Vavikolanu K."/>
            <person name="Mehta A."/>
            <person name="Aluvathingal J."/>
            <person name="Nadendla S."/>
            <person name="Myers T."/>
            <person name="Yan Y."/>
            <person name="Sichtig H."/>
        </authorList>
    </citation>
    <scope>NUCLEOTIDE SEQUENCE [LARGE SCALE GENOMIC DNA]</scope>
    <source>
        <strain evidence="3 4">FDAARGOS_763</strain>
    </source>
</reference>
<sequence>MAKFIKIILFMLFAVALHCVANNYFAGEQAEQDTYMAMSVLKGDTHETVSNPQAPYFPDAELAGAGIQVHQIAMSRIQRIQAAEYVFSLKGLAQRLADRDAALSQQWGKLYDTTTSYCCHPVSEYYVFALRRIIV</sequence>
<evidence type="ECO:0000313" key="3">
    <source>
        <dbReference type="EMBL" id="QKH86116.1"/>
    </source>
</evidence>
<organism evidence="2 5">
    <name type="scientific">Bacteroides fragilis</name>
    <dbReference type="NCBI Taxonomy" id="817"/>
    <lineage>
        <taxon>Bacteria</taxon>
        <taxon>Pseudomonadati</taxon>
        <taxon>Bacteroidota</taxon>
        <taxon>Bacteroidia</taxon>
        <taxon>Bacteroidales</taxon>
        <taxon>Bacteroidaceae</taxon>
        <taxon>Bacteroides</taxon>
    </lineage>
</organism>
<feature type="signal peptide" evidence="1">
    <location>
        <begin position="1"/>
        <end position="21"/>
    </location>
</feature>
<keyword evidence="1" id="KW-0732">Signal</keyword>